<dbReference type="HOGENOM" id="CLU_2179566_0_0_7"/>
<dbReference type="STRING" id="644282.Deba_0500"/>
<evidence type="ECO:0000313" key="1">
    <source>
        <dbReference type="EMBL" id="ADK83872.1"/>
    </source>
</evidence>
<keyword evidence="2" id="KW-1185">Reference proteome</keyword>
<dbReference type="KEGG" id="dbr:Deba_0500"/>
<organism evidence="1 2">
    <name type="scientific">Desulfarculus baarsii (strain ATCC 33931 / DSM 2075 / LMG 7858 / VKM B-1802 / 2st14)</name>
    <dbReference type="NCBI Taxonomy" id="644282"/>
    <lineage>
        <taxon>Bacteria</taxon>
        <taxon>Pseudomonadati</taxon>
        <taxon>Thermodesulfobacteriota</taxon>
        <taxon>Desulfarculia</taxon>
        <taxon>Desulfarculales</taxon>
        <taxon>Desulfarculaceae</taxon>
        <taxon>Desulfarculus</taxon>
    </lineage>
</organism>
<dbReference type="EMBL" id="CP002085">
    <property type="protein sequence ID" value="ADK83872.1"/>
    <property type="molecule type" value="Genomic_DNA"/>
</dbReference>
<gene>
    <name evidence="1" type="ordered locus">Deba_0500</name>
</gene>
<dbReference type="RefSeq" id="WP_013257327.1">
    <property type="nucleotide sequence ID" value="NC_014365.1"/>
</dbReference>
<evidence type="ECO:0000313" key="2">
    <source>
        <dbReference type="Proteomes" id="UP000009047"/>
    </source>
</evidence>
<name>E1QE86_DESB2</name>
<dbReference type="AlphaFoldDB" id="E1QE86"/>
<protein>
    <submittedName>
        <fullName evidence="1">Uncharacterized protein</fullName>
    </submittedName>
</protein>
<sequence length="109" mass="11638">MQPDERLAAVEQAIERLEGKLAAMRQRVEARIKPSPAEVKALHGLAQGLTAETGQMLGLREGVDPPENAAPELLAAYDRALGLCVALTEFSLSLSRRFGPAYLTLPGSA</sequence>
<dbReference type="Proteomes" id="UP000009047">
    <property type="component" value="Chromosome"/>
</dbReference>
<proteinExistence type="predicted"/>
<reference evidence="1 2" key="1">
    <citation type="journal article" date="2010" name="Stand. Genomic Sci.">
        <title>Complete genome sequence of Desulfarculus baarsii type strain (2st14).</title>
        <authorList>
            <person name="Sun H."/>
            <person name="Spring S."/>
            <person name="Lapidus A."/>
            <person name="Davenport K."/>
            <person name="Del Rio T.G."/>
            <person name="Tice H."/>
            <person name="Nolan M."/>
            <person name="Copeland A."/>
            <person name="Cheng J.F."/>
            <person name="Lucas S."/>
            <person name="Tapia R."/>
            <person name="Goodwin L."/>
            <person name="Pitluck S."/>
            <person name="Ivanova N."/>
            <person name="Pagani I."/>
            <person name="Mavromatis K."/>
            <person name="Ovchinnikova G."/>
            <person name="Pati A."/>
            <person name="Chen A."/>
            <person name="Palaniappan K."/>
            <person name="Hauser L."/>
            <person name="Chang Y.J."/>
            <person name="Jeffries C.D."/>
            <person name="Detter J.C."/>
            <person name="Han C."/>
            <person name="Rohde M."/>
            <person name="Brambilla E."/>
            <person name="Goker M."/>
            <person name="Woyke T."/>
            <person name="Bristow J."/>
            <person name="Eisen J.A."/>
            <person name="Markowitz V."/>
            <person name="Hugenholtz P."/>
            <person name="Kyrpides N.C."/>
            <person name="Klenk H.P."/>
            <person name="Land M."/>
        </authorList>
    </citation>
    <scope>NUCLEOTIDE SEQUENCE [LARGE SCALE GENOMIC DNA]</scope>
    <source>
        <strain evidence="2">ATCC 33931 / DSM 2075 / LMG 7858 / VKM B-1802 / 2st14</strain>
    </source>
</reference>
<accession>E1QE86</accession>